<organism evidence="3 4">
    <name type="scientific">Rhynocoris fuscipes</name>
    <dbReference type="NCBI Taxonomy" id="488301"/>
    <lineage>
        <taxon>Eukaryota</taxon>
        <taxon>Metazoa</taxon>
        <taxon>Ecdysozoa</taxon>
        <taxon>Arthropoda</taxon>
        <taxon>Hexapoda</taxon>
        <taxon>Insecta</taxon>
        <taxon>Pterygota</taxon>
        <taxon>Neoptera</taxon>
        <taxon>Paraneoptera</taxon>
        <taxon>Hemiptera</taxon>
        <taxon>Heteroptera</taxon>
        <taxon>Panheteroptera</taxon>
        <taxon>Cimicomorpha</taxon>
        <taxon>Reduviidae</taxon>
        <taxon>Harpactorinae</taxon>
        <taxon>Harpactorini</taxon>
        <taxon>Rhynocoris</taxon>
    </lineage>
</organism>
<gene>
    <name evidence="3" type="ORF">O3M35_000474</name>
</gene>
<keyword evidence="4" id="KW-1185">Reference proteome</keyword>
<name>A0AAW1DNW4_9HEMI</name>
<reference evidence="3 4" key="1">
    <citation type="submission" date="2022-12" db="EMBL/GenBank/DDBJ databases">
        <title>Chromosome-level genome assembly of true bugs.</title>
        <authorList>
            <person name="Ma L."/>
            <person name="Li H."/>
        </authorList>
    </citation>
    <scope>NUCLEOTIDE SEQUENCE [LARGE SCALE GENOMIC DNA]</scope>
    <source>
        <strain evidence="3">Lab_2022b</strain>
    </source>
</reference>
<comment type="caution">
    <text evidence="3">The sequence shown here is derived from an EMBL/GenBank/DDBJ whole genome shotgun (WGS) entry which is preliminary data.</text>
</comment>
<feature type="domain" description="DUF4764" evidence="2">
    <location>
        <begin position="484"/>
        <end position="600"/>
    </location>
</feature>
<protein>
    <recommendedName>
        <fullName evidence="2">DUF4764 domain-containing protein</fullName>
    </recommendedName>
</protein>
<dbReference type="Pfam" id="PF15961">
    <property type="entry name" value="DUF4764"/>
    <property type="match status" value="1"/>
</dbReference>
<evidence type="ECO:0000256" key="1">
    <source>
        <dbReference type="SAM" id="MobiDB-lite"/>
    </source>
</evidence>
<proteinExistence type="predicted"/>
<accession>A0AAW1DNW4</accession>
<dbReference type="AlphaFoldDB" id="A0AAW1DNW4"/>
<dbReference type="EMBL" id="JAPXFL010000001">
    <property type="protein sequence ID" value="KAK9511913.1"/>
    <property type="molecule type" value="Genomic_DNA"/>
</dbReference>
<dbReference type="InterPro" id="IPR031885">
    <property type="entry name" value="DUF4764"/>
</dbReference>
<evidence type="ECO:0000313" key="4">
    <source>
        <dbReference type="Proteomes" id="UP001461498"/>
    </source>
</evidence>
<feature type="compositionally biased region" description="Basic and acidic residues" evidence="1">
    <location>
        <begin position="476"/>
        <end position="496"/>
    </location>
</feature>
<evidence type="ECO:0000313" key="3">
    <source>
        <dbReference type="EMBL" id="KAK9511913.1"/>
    </source>
</evidence>
<sequence>MINYFENMDQVSFNLPTTNIFVLNGQAVFFQNGTMDSQNVNGDVLPEDIFNKDNTPKITTEIDRLQENTYEGGGFVIVKGAQKENNSNLIQLTVQEAAELGIQLSVDNTPKNNVIEVQNTKNQNLFFQKVDNTLINKINESSSINFATNDTMSDVSKIPCASKSLNQYTLLPQYLNGQIAYAVQLSTPDQVHTTQNVGIPISVPTMETQSVTSSENKFVSPMAVKTVVNKTPEVSNCSTSHQTFVPNPRIRILSKVKQDIKKSNQRKFIPINKDKYIINRQRKLAPQKMLLPPLTKSTKEISDNKLIQQNLMELSDSRNHSINSNEQESELNQSLLKSPVKDKKVNEINGCENNIKESLSNLSSVKGNHSTSANVGKVQVLTIPQGSQLPKKIISYKMPNDNKTGRKLTPSELMQIASALQKNRLNRQSGIPNSSTLFDLETNTRIICRVLYPEDLASKEEKVPVVANSKKRGRPLKKEPEPEKLEKVEKGADRVPARTRSGRVTRPPRHFFEDYKRLKGDEYDDSYSDYHSGTDENIENSPSVNLLPGLNVHQKRKFSSQFRCPTCNKVYLGRVRMALHFNKYPDHCDNKQLELLKESASVHEDFESSTSERGKSTWKKRLISTKGKGKSQRKMLGRLPLDKVLDSYSEKEVMHTCGRRVASMLSTWEMLLLRLENKEHQGKCKVQAFLDELESFVKSVRAVSQQILRPPNCEQSNIHVTDDTLISLLGIGKGWYSSNDCGLPQPFGPVKEQNSTEQYELRNNDEDFTATIITERTHTLKDEQDVVKVKEELSELDLLCVQDDPIGVDSVDQIVSERLKTMAPVDDFVSTLPAMPATSTDELVRGFLTDDLINSLETFIPPTHPPPDLDFTVLSNEFNTPR</sequence>
<feature type="region of interest" description="Disordered" evidence="1">
    <location>
        <begin position="467"/>
        <end position="507"/>
    </location>
</feature>
<dbReference type="Proteomes" id="UP001461498">
    <property type="component" value="Unassembled WGS sequence"/>
</dbReference>
<evidence type="ECO:0000259" key="2">
    <source>
        <dbReference type="Pfam" id="PF15961"/>
    </source>
</evidence>